<reference evidence="1 2" key="1">
    <citation type="journal article" date="2024" name="IMA Fungus">
        <title>Apiospora arundinis, a panoply of carbohydrate-active enzymes and secondary metabolites.</title>
        <authorList>
            <person name="Sorensen T."/>
            <person name="Petersen C."/>
            <person name="Muurmann A.T."/>
            <person name="Christiansen J.V."/>
            <person name="Brundto M.L."/>
            <person name="Overgaard C.K."/>
            <person name="Boysen A.T."/>
            <person name="Wollenberg R.D."/>
            <person name="Larsen T.O."/>
            <person name="Sorensen J.L."/>
            <person name="Nielsen K.L."/>
            <person name="Sondergaard T.E."/>
        </authorList>
    </citation>
    <scope>NUCLEOTIDE SEQUENCE [LARGE SCALE GENOMIC DNA]</scope>
    <source>
        <strain evidence="1 2">AAU 773</strain>
    </source>
</reference>
<dbReference type="Gene3D" id="3.30.420.40">
    <property type="match status" value="2"/>
</dbReference>
<keyword evidence="2" id="KW-1185">Reference proteome</keyword>
<dbReference type="CDD" id="cd10170">
    <property type="entry name" value="ASKHA_NBD_HSP70"/>
    <property type="match status" value="1"/>
</dbReference>
<gene>
    <name evidence="1" type="ORF">PGQ11_010862</name>
</gene>
<dbReference type="Proteomes" id="UP001390339">
    <property type="component" value="Unassembled WGS sequence"/>
</dbReference>
<accession>A0ABR2IBU1</accession>
<evidence type="ECO:0000313" key="2">
    <source>
        <dbReference type="Proteomes" id="UP001390339"/>
    </source>
</evidence>
<dbReference type="Gene3D" id="3.90.640.10">
    <property type="entry name" value="Actin, Chain A, domain 4"/>
    <property type="match status" value="1"/>
</dbReference>
<dbReference type="EMBL" id="JAPCWZ010000006">
    <property type="protein sequence ID" value="KAK8860128.1"/>
    <property type="molecule type" value="Genomic_DNA"/>
</dbReference>
<protein>
    <submittedName>
        <fullName evidence="1">Hsp70 family chaperone</fullName>
    </submittedName>
</protein>
<dbReference type="PANTHER" id="PTHR42749">
    <property type="entry name" value="CELL SHAPE-DETERMINING PROTEIN MREB"/>
    <property type="match status" value="1"/>
</dbReference>
<dbReference type="PANTHER" id="PTHR42749:SF1">
    <property type="entry name" value="CELL SHAPE-DETERMINING PROTEIN MREB"/>
    <property type="match status" value="1"/>
</dbReference>
<comment type="caution">
    <text evidence="1">The sequence shown here is derived from an EMBL/GenBank/DDBJ whole genome shotgun (WGS) entry which is preliminary data.</text>
</comment>
<dbReference type="SUPFAM" id="SSF53067">
    <property type="entry name" value="Actin-like ATPase domain"/>
    <property type="match status" value="2"/>
</dbReference>
<sequence length="608" mass="68532">MNNPDIIVSIDLGTTFTGVAWTTPNRPIDVIRNWPGTGDGTEKKVPTILLYRQNHTTPSSWGYSALYNEDSQTTRRGFFKIFLDPETLETARSQGHLSVPPSTADARQYVTDFLRLVYTHTKDTIEREMGMGPRGWQDQAVEFIFSVPTTWNNQGIVNDFKRAIREAGYGIGGDRHSASVDLTEAEAAAVATVKYSPVNFARDDVFLCIDAGGGTTDLALMQVTGVDRTCPQMKQIAAVQGVGIGASGIDGMFTRLVEKRLSDYPEVKAELPQNLGVRMARSPYFKMMKHTFGERAFMELPRHPIQMDGVSENFSHAEARIDRGRMIFTIEEFQGLFKPVVQGIINKVKSQLDWFQHQTPRRDDQVKYFVLSGGLGSNKYVQNKLQEHFEDYSHPNAGQVRILCAQEPQLVVVRGLLEDRKQRMESGQSVITSRIARASYGVLVKQLYDPVVHFMPEIQDDPYDGTRFAINQIQWLIKKGDTVTPGQPLVKTLQMRLAADDTTRAWDTKFVVSHNEPSFIPASLKHEGVIQLCKLESNLSGVEQHELVKKHKRGTCFRAGYTFYICEFEIHVIVAPADLRFELWFGGHKFSKGHEPIKIHWQEGGTNS</sequence>
<name>A0ABR2IBU1_9PEZI</name>
<proteinExistence type="predicted"/>
<dbReference type="InterPro" id="IPR043129">
    <property type="entry name" value="ATPase_NBD"/>
</dbReference>
<organism evidence="1 2">
    <name type="scientific">Apiospora arundinis</name>
    <dbReference type="NCBI Taxonomy" id="335852"/>
    <lineage>
        <taxon>Eukaryota</taxon>
        <taxon>Fungi</taxon>
        <taxon>Dikarya</taxon>
        <taxon>Ascomycota</taxon>
        <taxon>Pezizomycotina</taxon>
        <taxon>Sordariomycetes</taxon>
        <taxon>Xylariomycetidae</taxon>
        <taxon>Amphisphaeriales</taxon>
        <taxon>Apiosporaceae</taxon>
        <taxon>Apiospora</taxon>
    </lineage>
</organism>
<evidence type="ECO:0000313" key="1">
    <source>
        <dbReference type="EMBL" id="KAK8860128.1"/>
    </source>
</evidence>